<evidence type="ECO:0000313" key="2">
    <source>
        <dbReference type="Proteomes" id="UP000815677"/>
    </source>
</evidence>
<keyword evidence="2" id="KW-1185">Reference proteome</keyword>
<sequence length="261" mass="28005">MSSLQLISQKTPHCNSQSRCNRTISLAFDSSRNAIEPSAHRLKLWPHPNLPSGFATGIWPFPHDVSRDSLLYPDLRHIHTRRAQTLYVVDLYAPSPGEVISKSTTFFPMATGTDGLTTWMAQQVVSFDVWAGSSTTITWVDPATPTTISYAFVPTSGGLQAELETPFVTTIHSAAFTVAPDTLSCTFNGSSVAVCQESFQRLKGTTLGVQVETGETYPAIPIFTLAVETSTSTSSEVASTSGKATSDSHSTSLATVRIAGI</sequence>
<gene>
    <name evidence="1" type="ORF">MCHLO_03453</name>
</gene>
<accession>A0ABQ0L420</accession>
<reference evidence="1" key="1">
    <citation type="submission" date="2014-09" db="EMBL/GenBank/DDBJ databases">
        <title>Genome sequence of the luminous mushroom Mycena chlorophos for searching fungal bioluminescence genes.</title>
        <authorList>
            <person name="Tanaka Y."/>
            <person name="Kasuga D."/>
            <person name="Oba Y."/>
            <person name="Hase S."/>
            <person name="Sato K."/>
            <person name="Oba Y."/>
            <person name="Sakakibara Y."/>
        </authorList>
    </citation>
    <scope>NUCLEOTIDE SEQUENCE</scope>
</reference>
<protein>
    <submittedName>
        <fullName evidence="1">Uncharacterized protein</fullName>
    </submittedName>
</protein>
<organism evidence="1 2">
    <name type="scientific">Mycena chlorophos</name>
    <name type="common">Agaric fungus</name>
    <name type="synonym">Agaricus chlorophos</name>
    <dbReference type="NCBI Taxonomy" id="658473"/>
    <lineage>
        <taxon>Eukaryota</taxon>
        <taxon>Fungi</taxon>
        <taxon>Dikarya</taxon>
        <taxon>Basidiomycota</taxon>
        <taxon>Agaricomycotina</taxon>
        <taxon>Agaricomycetes</taxon>
        <taxon>Agaricomycetidae</taxon>
        <taxon>Agaricales</taxon>
        <taxon>Marasmiineae</taxon>
        <taxon>Mycenaceae</taxon>
        <taxon>Mycena</taxon>
    </lineage>
</organism>
<evidence type="ECO:0000313" key="1">
    <source>
        <dbReference type="EMBL" id="GAT45902.1"/>
    </source>
</evidence>
<dbReference type="Proteomes" id="UP000815677">
    <property type="component" value="Unassembled WGS sequence"/>
</dbReference>
<proteinExistence type="predicted"/>
<feature type="non-terminal residue" evidence="1">
    <location>
        <position position="261"/>
    </location>
</feature>
<feature type="non-terminal residue" evidence="1">
    <location>
        <position position="1"/>
    </location>
</feature>
<dbReference type="EMBL" id="DF841952">
    <property type="protein sequence ID" value="GAT45902.1"/>
    <property type="molecule type" value="Genomic_DNA"/>
</dbReference>
<name>A0ABQ0L420_MYCCL</name>